<evidence type="ECO:0000256" key="6">
    <source>
        <dbReference type="ARBA" id="ARBA00022729"/>
    </source>
</evidence>
<name>A0A0C2YAH7_HEBCY</name>
<reference evidence="17" key="2">
    <citation type="submission" date="2015-01" db="EMBL/GenBank/DDBJ databases">
        <title>Evolutionary Origins and Diversification of the Mycorrhizal Mutualists.</title>
        <authorList>
            <consortium name="DOE Joint Genome Institute"/>
            <consortium name="Mycorrhizal Genomics Consortium"/>
            <person name="Kohler A."/>
            <person name="Kuo A."/>
            <person name="Nagy L.G."/>
            <person name="Floudas D."/>
            <person name="Copeland A."/>
            <person name="Barry K.W."/>
            <person name="Cichocki N."/>
            <person name="Veneault-Fourrey C."/>
            <person name="LaButti K."/>
            <person name="Lindquist E.A."/>
            <person name="Lipzen A."/>
            <person name="Lundell T."/>
            <person name="Morin E."/>
            <person name="Murat C."/>
            <person name="Riley R."/>
            <person name="Ohm R."/>
            <person name="Sun H."/>
            <person name="Tunlid A."/>
            <person name="Henrissat B."/>
            <person name="Grigoriev I.V."/>
            <person name="Hibbett D.S."/>
            <person name="Martin F."/>
        </authorList>
    </citation>
    <scope>NUCLEOTIDE SEQUENCE [LARGE SCALE GENOMIC DNA]</scope>
    <source>
        <strain evidence="17">h7</strain>
    </source>
</reference>
<comment type="function">
    <text evidence="1">Subunit of the oligosaccharyl transferase (OST) complex that catalyzes the initial transfer of a defined glycan (Glc(3)Man(9)GlcNAc(2) in eukaryotes) from the lipid carrier dolichol-pyrophosphate to an asparagine residue within an Asn-X-Ser/Thr consensus motif in nascent polypeptide chains, the first step in protein N-glycosylation. N-glycosylation occurs cotranslationally and the complex associates with the Sec61 complex at the channel-forming translocon complex that mediates protein translocation across the endoplasmic reticulum (ER). All subunits are required for a maximal enzyme activity.</text>
</comment>
<evidence type="ECO:0000256" key="2">
    <source>
        <dbReference type="ARBA" id="ARBA00004477"/>
    </source>
</evidence>
<dbReference type="PANTHER" id="PTHR12640:SF0">
    <property type="entry name" value="DOLICHYL-DIPHOSPHOOLIGOSACCHARIDE--PROTEIN GLYCOSYLTRANSFERASE SUBUNIT 2"/>
    <property type="match status" value="1"/>
</dbReference>
<dbReference type="EMBL" id="KN831770">
    <property type="protein sequence ID" value="KIM46843.1"/>
    <property type="molecule type" value="Genomic_DNA"/>
</dbReference>
<feature type="transmembrane region" description="Helical" evidence="12">
    <location>
        <begin position="184"/>
        <end position="207"/>
    </location>
</feature>
<gene>
    <name evidence="16" type="ORF">M413DRAFT_440417</name>
</gene>
<comment type="pathway">
    <text evidence="3">Protein modification; protein glycosylation.</text>
</comment>
<evidence type="ECO:0000256" key="11">
    <source>
        <dbReference type="ARBA" id="ARBA00032139"/>
    </source>
</evidence>
<comment type="subcellular location">
    <subcellularLocation>
        <location evidence="2">Endoplasmic reticulum membrane</location>
        <topology evidence="2">Multi-pass membrane protein</topology>
    </subcellularLocation>
</comment>
<dbReference type="GO" id="GO:0006487">
    <property type="term" value="P:protein N-linked glycosylation"/>
    <property type="evidence" value="ECO:0007669"/>
    <property type="project" value="TreeGrafter"/>
</dbReference>
<dbReference type="AlphaFoldDB" id="A0A0C2YAH7"/>
<feature type="transmembrane region" description="Helical" evidence="12">
    <location>
        <begin position="219"/>
        <end position="238"/>
    </location>
</feature>
<evidence type="ECO:0000259" key="15">
    <source>
        <dbReference type="Pfam" id="PF25147"/>
    </source>
</evidence>
<accession>A0A0C2YAH7</accession>
<dbReference type="InterPro" id="IPR056790">
    <property type="entry name" value="Ribophorin_II_C"/>
</dbReference>
<organism evidence="16 17">
    <name type="scientific">Hebeloma cylindrosporum</name>
    <dbReference type="NCBI Taxonomy" id="76867"/>
    <lineage>
        <taxon>Eukaryota</taxon>
        <taxon>Fungi</taxon>
        <taxon>Dikarya</taxon>
        <taxon>Basidiomycota</taxon>
        <taxon>Agaricomycotina</taxon>
        <taxon>Agaricomycetes</taxon>
        <taxon>Agaricomycetidae</taxon>
        <taxon>Agaricales</taxon>
        <taxon>Agaricineae</taxon>
        <taxon>Hymenogastraceae</taxon>
        <taxon>Hebeloma</taxon>
    </lineage>
</organism>
<keyword evidence="6 13" id="KW-0732">Signal</keyword>
<feature type="chain" id="PRO_5044205836" description="Ribophorin II" evidence="13">
    <location>
        <begin position="17"/>
        <end position="275"/>
    </location>
</feature>
<dbReference type="PANTHER" id="PTHR12640">
    <property type="entry name" value="RIBOPHORIN II"/>
    <property type="match status" value="1"/>
</dbReference>
<evidence type="ECO:0000256" key="3">
    <source>
        <dbReference type="ARBA" id="ARBA00004922"/>
    </source>
</evidence>
<evidence type="ECO:0000256" key="5">
    <source>
        <dbReference type="ARBA" id="ARBA00022692"/>
    </source>
</evidence>
<dbReference type="Pfam" id="PF23860">
    <property type="entry name" value="Ribophorin_II_3rd"/>
    <property type="match status" value="1"/>
</dbReference>
<keyword evidence="9 12" id="KW-0472">Membrane</keyword>
<dbReference type="STRING" id="686832.A0A0C2YAH7"/>
<dbReference type="UniPathway" id="UPA00378"/>
<evidence type="ECO:0000256" key="1">
    <source>
        <dbReference type="ARBA" id="ARBA00002791"/>
    </source>
</evidence>
<dbReference type="GO" id="GO:0008250">
    <property type="term" value="C:oligosaccharyltransferase complex"/>
    <property type="evidence" value="ECO:0007669"/>
    <property type="project" value="InterPro"/>
</dbReference>
<evidence type="ECO:0000256" key="10">
    <source>
        <dbReference type="ARBA" id="ARBA00030078"/>
    </source>
</evidence>
<dbReference type="OrthoDB" id="432292at2759"/>
<keyword evidence="17" id="KW-1185">Reference proteome</keyword>
<protein>
    <recommendedName>
        <fullName evidence="11">Ribophorin II</fullName>
    </recommendedName>
    <alternativeName>
        <fullName evidence="10">Ribophorin-2</fullName>
    </alternativeName>
</protein>
<evidence type="ECO:0000256" key="7">
    <source>
        <dbReference type="ARBA" id="ARBA00022824"/>
    </source>
</evidence>
<dbReference type="InterPro" id="IPR055374">
    <property type="entry name" value="Ribophorin_II_3rd"/>
</dbReference>
<dbReference type="Proteomes" id="UP000053424">
    <property type="component" value="Unassembled WGS sequence"/>
</dbReference>
<feature type="domain" description="Ribophorin II third" evidence="14">
    <location>
        <begin position="26"/>
        <end position="110"/>
    </location>
</feature>
<feature type="signal peptide" evidence="13">
    <location>
        <begin position="1"/>
        <end position="16"/>
    </location>
</feature>
<dbReference type="InterPro" id="IPR008814">
    <property type="entry name" value="Swp1"/>
</dbReference>
<evidence type="ECO:0000313" key="17">
    <source>
        <dbReference type="Proteomes" id="UP000053424"/>
    </source>
</evidence>
<evidence type="ECO:0000256" key="9">
    <source>
        <dbReference type="ARBA" id="ARBA00023136"/>
    </source>
</evidence>
<proteinExistence type="inferred from homology"/>
<feature type="domain" description="Ribophorin II C-terminal" evidence="15">
    <location>
        <begin position="174"/>
        <end position="271"/>
    </location>
</feature>
<feature type="transmembrane region" description="Helical" evidence="12">
    <location>
        <begin position="244"/>
        <end position="264"/>
    </location>
</feature>
<keyword evidence="7" id="KW-0256">Endoplasmic reticulum</keyword>
<keyword evidence="8 12" id="KW-1133">Transmembrane helix</keyword>
<sequence length="275" mass="30442">MLSVFPVLLLALSVQASVLTLQSPRIVVIDSTGSQLRSEPISLAYKSSTPVQLLGRETLKFTFQVVDKESGKGVQPHQTFIRFYDEKTNEEGIQPVRVTPGGKAKFELNLSRPPLSLPPTPNGDPLKVTLLIGSSQYDPLSVELFDLIVPRSHPAPEHPEEVTFHPRPEIKHTFRPDHKLPPPFISAVSVGVVLAPWVVLLGLWSQVAPRPTRLFSPSIFPFILCLGGFEVLLFWYWVDLKLGQILLYAGIHAIPTIFAGNYALSSIASQRLGRK</sequence>
<dbReference type="HOGENOM" id="CLU_051361_1_1_1"/>
<evidence type="ECO:0000256" key="4">
    <source>
        <dbReference type="ARBA" id="ARBA00009038"/>
    </source>
</evidence>
<evidence type="ECO:0000256" key="12">
    <source>
        <dbReference type="SAM" id="Phobius"/>
    </source>
</evidence>
<comment type="similarity">
    <text evidence="4">Belongs to the SWP1 family.</text>
</comment>
<evidence type="ECO:0000256" key="13">
    <source>
        <dbReference type="SAM" id="SignalP"/>
    </source>
</evidence>
<reference evidence="16 17" key="1">
    <citation type="submission" date="2014-04" db="EMBL/GenBank/DDBJ databases">
        <authorList>
            <consortium name="DOE Joint Genome Institute"/>
            <person name="Kuo A."/>
            <person name="Gay G."/>
            <person name="Dore J."/>
            <person name="Kohler A."/>
            <person name="Nagy L.G."/>
            <person name="Floudas D."/>
            <person name="Copeland A."/>
            <person name="Barry K.W."/>
            <person name="Cichocki N."/>
            <person name="Veneault-Fourrey C."/>
            <person name="LaButti K."/>
            <person name="Lindquist E.A."/>
            <person name="Lipzen A."/>
            <person name="Lundell T."/>
            <person name="Morin E."/>
            <person name="Murat C."/>
            <person name="Sun H."/>
            <person name="Tunlid A."/>
            <person name="Henrissat B."/>
            <person name="Grigoriev I.V."/>
            <person name="Hibbett D.S."/>
            <person name="Martin F."/>
            <person name="Nordberg H.P."/>
            <person name="Cantor M.N."/>
            <person name="Hua S.X."/>
        </authorList>
    </citation>
    <scope>NUCLEOTIDE SEQUENCE [LARGE SCALE GENOMIC DNA]</scope>
    <source>
        <strain evidence="17">h7</strain>
    </source>
</reference>
<evidence type="ECO:0000256" key="8">
    <source>
        <dbReference type="ARBA" id="ARBA00022989"/>
    </source>
</evidence>
<evidence type="ECO:0000313" key="16">
    <source>
        <dbReference type="EMBL" id="KIM46843.1"/>
    </source>
</evidence>
<evidence type="ECO:0000259" key="14">
    <source>
        <dbReference type="Pfam" id="PF23860"/>
    </source>
</evidence>
<dbReference type="Pfam" id="PF25147">
    <property type="entry name" value="Ribophorin_II_C"/>
    <property type="match status" value="1"/>
</dbReference>
<keyword evidence="5 12" id="KW-0812">Transmembrane</keyword>